<dbReference type="Proteomes" id="UP000255467">
    <property type="component" value="Unassembled WGS sequence"/>
</dbReference>
<protein>
    <submittedName>
        <fullName evidence="2">Uncharacterized protein</fullName>
    </submittedName>
</protein>
<keyword evidence="3" id="KW-1185">Reference proteome</keyword>
<dbReference type="InterPro" id="IPR041289">
    <property type="entry name" value="Bact_RF_family3"/>
</dbReference>
<evidence type="ECO:0000256" key="1">
    <source>
        <dbReference type="SAM" id="MobiDB-lite"/>
    </source>
</evidence>
<gene>
    <name evidence="2" type="ORF">NCTC1934_01266</name>
</gene>
<name>A0A378Y9A0_9NOCA</name>
<dbReference type="STRING" id="1406858.GCA_000710895_00073"/>
<organism evidence="2 3">
    <name type="scientific">Nocardia otitidiscaviarum</name>
    <dbReference type="NCBI Taxonomy" id="1823"/>
    <lineage>
        <taxon>Bacteria</taxon>
        <taxon>Bacillati</taxon>
        <taxon>Actinomycetota</taxon>
        <taxon>Actinomycetes</taxon>
        <taxon>Mycobacteriales</taxon>
        <taxon>Nocardiaceae</taxon>
        <taxon>Nocardia</taxon>
    </lineage>
</organism>
<dbReference type="AlphaFoldDB" id="A0A378Y9A0"/>
<dbReference type="OrthoDB" id="4393931at2"/>
<proteinExistence type="predicted"/>
<dbReference type="EMBL" id="UGRY01000002">
    <property type="protein sequence ID" value="SUA73816.1"/>
    <property type="molecule type" value="Genomic_DNA"/>
</dbReference>
<reference evidence="2 3" key="1">
    <citation type="submission" date="2018-06" db="EMBL/GenBank/DDBJ databases">
        <authorList>
            <consortium name="Pathogen Informatics"/>
            <person name="Doyle S."/>
        </authorList>
    </citation>
    <scope>NUCLEOTIDE SEQUENCE [LARGE SCALE GENOMIC DNA]</scope>
    <source>
        <strain evidence="2 3">NCTC1934</strain>
    </source>
</reference>
<accession>A0A378Y9A0</accession>
<evidence type="ECO:0000313" key="3">
    <source>
        <dbReference type="Proteomes" id="UP000255467"/>
    </source>
</evidence>
<dbReference type="Pfam" id="PF18845">
    <property type="entry name" value="baeRF_family3"/>
    <property type="match status" value="1"/>
</dbReference>
<sequence length="399" mass="43073">MLTRSDLSQLIEATPDRGVSIYLPTHRGGRETRQDPIRLRDLIDEAREKLVAAGMSATDAEGLLRPAAELRDDYDFWQHQSDGLALFLDADGLRMYKVPLTFDPRTHVGPEFSVKPLLPLFAADGGFHILAVTAHTARLFDATRHTVDENHDVEFPADVAETAGKNDYQGPIQGSPASRPQTGRPIAARTQVYGEAPPEWRKAGLEQYAGAVAATVAQHIADDRLPLVLIGDAELAGHIRKNPKLSGRIAGTVETNPEALDDGDLHARAYEVVRPTFEGGRDEALHRAAELIGQGSPRAVTAIGDVVRSAYRGRVDTLLLAADATVPGWYDVSSDAVLMMSDPAHPDADLTEAAAVRTLTDDGSVYLVESERLAGLLEGTEITGPVGEKAPEFAAILRY</sequence>
<feature type="region of interest" description="Disordered" evidence="1">
    <location>
        <begin position="164"/>
        <end position="184"/>
    </location>
</feature>
<dbReference type="RefSeq" id="WP_039817779.1">
    <property type="nucleotide sequence ID" value="NZ_UGRY01000002.1"/>
</dbReference>
<evidence type="ECO:0000313" key="2">
    <source>
        <dbReference type="EMBL" id="SUA73816.1"/>
    </source>
</evidence>